<sequence length="36" mass="3904">MTFITGPSKTADIEATLIHGAHGPREVYLYVITGPF</sequence>
<reference evidence="2" key="1">
    <citation type="journal article" date="2015" name="Nature">
        <title>Complex archaea that bridge the gap between prokaryotes and eukaryotes.</title>
        <authorList>
            <person name="Spang A."/>
            <person name="Saw J.H."/>
            <person name="Jorgensen S.L."/>
            <person name="Zaremba-Niedzwiedzka K."/>
            <person name="Martijn J."/>
            <person name="Lind A.E."/>
            <person name="van Eijk R."/>
            <person name="Schleper C."/>
            <person name="Guy L."/>
            <person name="Ettema T.J."/>
        </authorList>
    </citation>
    <scope>NUCLEOTIDE SEQUENCE</scope>
</reference>
<dbReference type="EMBL" id="LAZR01045661">
    <property type="protein sequence ID" value="KKK98336.1"/>
    <property type="molecule type" value="Genomic_DNA"/>
</dbReference>
<accession>A0A0F9CNX2</accession>
<proteinExistence type="predicted"/>
<name>A0A0F9CNX2_9ZZZZ</name>
<comment type="caution">
    <text evidence="2">The sequence shown here is derived from an EMBL/GenBank/DDBJ whole genome shotgun (WGS) entry which is preliminary data.</text>
</comment>
<gene>
    <name evidence="2" type="ORF">LCGC14_2643790</name>
</gene>
<feature type="domain" description="LUD" evidence="1">
    <location>
        <begin position="1"/>
        <end position="32"/>
    </location>
</feature>
<dbReference type="Pfam" id="PF02589">
    <property type="entry name" value="LUD_dom"/>
    <property type="match status" value="1"/>
</dbReference>
<dbReference type="AlphaFoldDB" id="A0A0F9CNX2"/>
<dbReference type="SUPFAM" id="SSF100950">
    <property type="entry name" value="NagB/RpiA/CoA transferase-like"/>
    <property type="match status" value="1"/>
</dbReference>
<dbReference type="InterPro" id="IPR037171">
    <property type="entry name" value="NagB/RpiA_transferase-like"/>
</dbReference>
<organism evidence="2">
    <name type="scientific">marine sediment metagenome</name>
    <dbReference type="NCBI Taxonomy" id="412755"/>
    <lineage>
        <taxon>unclassified sequences</taxon>
        <taxon>metagenomes</taxon>
        <taxon>ecological metagenomes</taxon>
    </lineage>
</organism>
<dbReference type="InterPro" id="IPR003741">
    <property type="entry name" value="LUD_dom"/>
</dbReference>
<protein>
    <recommendedName>
        <fullName evidence="1">LUD domain-containing protein</fullName>
    </recommendedName>
</protein>
<dbReference type="Gene3D" id="3.40.50.10420">
    <property type="entry name" value="NagB/RpiA/CoA transferase-like"/>
    <property type="match status" value="1"/>
</dbReference>
<dbReference type="InterPro" id="IPR024185">
    <property type="entry name" value="FTHF_cligase-like_sf"/>
</dbReference>
<feature type="non-terminal residue" evidence="2">
    <location>
        <position position="1"/>
    </location>
</feature>
<evidence type="ECO:0000313" key="2">
    <source>
        <dbReference type="EMBL" id="KKK98336.1"/>
    </source>
</evidence>
<evidence type="ECO:0000259" key="1">
    <source>
        <dbReference type="Pfam" id="PF02589"/>
    </source>
</evidence>